<dbReference type="SUPFAM" id="SSF46894">
    <property type="entry name" value="C-terminal effector domain of the bipartite response regulators"/>
    <property type="match status" value="1"/>
</dbReference>
<sequence>MPAFRLLGPFEMRDRAGLPVALPRRKQRSLLAFLLLRAGTVVGTDEIVDALWGDRPPASARANLHSYMSALRTALARAAPADSVRPRSVAGGYVLDVRPDESDVGVFDALVVEGRQALAEARHEAAADVLTRALGLWRGPAMEGLGQQEWLVPFTTRLEESRLAAVEDQAEARLYLGRHAEMTAELALAVAQHPFRERINGLYIQALHRAGRRPEALAVYNRLSDVLDAEFGTRPSPYLRTLHRQIRADDLVGSPGRTSLPPTGVAPVAALGPALLPPDIPDFTGRAEHLRTLTGLLDRGTDDPPHVLMVAGIAGMAGVGKTALAVHIAHRLAASYPDGQLHVNLHGAEHSSLDPAEVLARFLRAFGVDWRAIPADLAERSALYRSRLAGRRVLIVLDNAASEQQVRPLLPGSPTCAVLVTSRRRLTGVEGARWLDLDVLSDADAVRLLASVVADDRIARQPAAAVEIVRLCGRLPLAVRIAGARLASRAAWRPSDLVQRLGDQWHRLDHLTAGDLEVRASLALSRDGLDPDARRLFGRLGMFAVPDFTVLLAAAVLDTTVEEAGRHVESLVDAQLLMTSQDGAGQFRYRFHDLVRLYARERAEIEHGAEELAGVLTRGFGAWLAVAERIAERIPGPCYASISGSAPRPVIDWQRVEVLHLDPLAWFDAERATLVSAVRQASDIGLDEVAFDLAGCLEKYFDLRGMYSDWEATNARVMEVCRRAGNLRGQAVMLRGLIDVRTWVRSHHGGEAMAEAHESSTRLLEMFTRLGDLRGMSDATVMASWALAAQGQQAAAIQYAERALRLADRSGHLGGQARAHVALAVARREQAQLEAAISELMSALTAARRLGNCRYEATVLQFLGIGHSELGNLAAGERLLTESLAISRRFGDDYTGALSLITLARIHLAQGDARAHGEAENALSISREYRMDHHAADALAVLGEIDLAEGRAGDAVARLSESVAIWRTRGWLSYEAAALTSLGRAYVDVDPGAAWKAFESARDLYCRLGRTADVTELDRLLDEVAAGRRPDRHRDA</sequence>
<evidence type="ECO:0000313" key="8">
    <source>
        <dbReference type="Proteomes" id="UP000612585"/>
    </source>
</evidence>
<dbReference type="InterPro" id="IPR011990">
    <property type="entry name" value="TPR-like_helical_dom_sf"/>
</dbReference>
<evidence type="ECO:0000256" key="2">
    <source>
        <dbReference type="ARBA" id="ARBA00023015"/>
    </source>
</evidence>
<dbReference type="PRINTS" id="PR00364">
    <property type="entry name" value="DISEASERSIST"/>
</dbReference>
<dbReference type="InterPro" id="IPR005158">
    <property type="entry name" value="BTAD"/>
</dbReference>
<dbReference type="PROSITE" id="PS51755">
    <property type="entry name" value="OMPR_PHOB"/>
    <property type="match status" value="1"/>
</dbReference>
<dbReference type="EMBL" id="BOPG01000078">
    <property type="protein sequence ID" value="GIJ62458.1"/>
    <property type="molecule type" value="Genomic_DNA"/>
</dbReference>
<dbReference type="Pfam" id="PF03704">
    <property type="entry name" value="BTAD"/>
    <property type="match status" value="1"/>
</dbReference>
<evidence type="ECO:0000256" key="5">
    <source>
        <dbReference type="PROSITE-ProRule" id="PRU01091"/>
    </source>
</evidence>
<dbReference type="SUPFAM" id="SSF48452">
    <property type="entry name" value="TPR-like"/>
    <property type="match status" value="3"/>
</dbReference>
<dbReference type="GO" id="GO:0043531">
    <property type="term" value="F:ADP binding"/>
    <property type="evidence" value="ECO:0007669"/>
    <property type="project" value="InterPro"/>
</dbReference>
<reference evidence="7" key="1">
    <citation type="submission" date="2021-01" db="EMBL/GenBank/DDBJ databases">
        <title>Whole genome shotgun sequence of Virgisporangium aurantiacum NBRC 16421.</title>
        <authorList>
            <person name="Komaki H."/>
            <person name="Tamura T."/>
        </authorList>
    </citation>
    <scope>NUCLEOTIDE SEQUENCE</scope>
    <source>
        <strain evidence="7">NBRC 16421</strain>
    </source>
</reference>
<feature type="DNA-binding region" description="OmpR/PhoB-type" evidence="5">
    <location>
        <begin position="1"/>
        <end position="97"/>
    </location>
</feature>
<dbReference type="SMART" id="SM01043">
    <property type="entry name" value="BTAD"/>
    <property type="match status" value="1"/>
</dbReference>
<feature type="domain" description="OmpR/PhoB-type" evidence="6">
    <location>
        <begin position="1"/>
        <end position="97"/>
    </location>
</feature>
<evidence type="ECO:0000259" key="6">
    <source>
        <dbReference type="PROSITE" id="PS51755"/>
    </source>
</evidence>
<dbReference type="Gene3D" id="1.10.10.10">
    <property type="entry name" value="Winged helix-like DNA-binding domain superfamily/Winged helix DNA-binding domain"/>
    <property type="match status" value="1"/>
</dbReference>
<dbReference type="Pfam" id="PF00486">
    <property type="entry name" value="Trans_reg_C"/>
    <property type="match status" value="1"/>
</dbReference>
<evidence type="ECO:0000256" key="4">
    <source>
        <dbReference type="ARBA" id="ARBA00023163"/>
    </source>
</evidence>
<keyword evidence="4" id="KW-0804">Transcription</keyword>
<proteinExistence type="inferred from homology"/>
<dbReference type="InterPro" id="IPR002182">
    <property type="entry name" value="NB-ARC"/>
</dbReference>
<dbReference type="InterPro" id="IPR016032">
    <property type="entry name" value="Sig_transdc_resp-reg_C-effctor"/>
</dbReference>
<dbReference type="SMART" id="SM00862">
    <property type="entry name" value="Trans_reg_C"/>
    <property type="match status" value="1"/>
</dbReference>
<name>A0A8J4E5U5_9ACTN</name>
<dbReference type="GO" id="GO:0003677">
    <property type="term" value="F:DNA binding"/>
    <property type="evidence" value="ECO:0007669"/>
    <property type="project" value="UniProtKB-UniRule"/>
</dbReference>
<dbReference type="GO" id="GO:0000160">
    <property type="term" value="P:phosphorelay signal transduction system"/>
    <property type="evidence" value="ECO:0007669"/>
    <property type="project" value="InterPro"/>
</dbReference>
<evidence type="ECO:0000313" key="7">
    <source>
        <dbReference type="EMBL" id="GIJ62458.1"/>
    </source>
</evidence>
<dbReference type="CDD" id="cd15831">
    <property type="entry name" value="BTAD"/>
    <property type="match status" value="1"/>
</dbReference>
<dbReference type="AlphaFoldDB" id="A0A8J4E5U5"/>
<keyword evidence="2" id="KW-0805">Transcription regulation</keyword>
<dbReference type="GO" id="GO:0006355">
    <property type="term" value="P:regulation of DNA-templated transcription"/>
    <property type="evidence" value="ECO:0007669"/>
    <property type="project" value="InterPro"/>
</dbReference>
<dbReference type="SUPFAM" id="SSF52540">
    <property type="entry name" value="P-loop containing nucleoside triphosphate hydrolases"/>
    <property type="match status" value="1"/>
</dbReference>
<gene>
    <name evidence="7" type="ORF">Vau01_099740</name>
</gene>
<dbReference type="Pfam" id="PF00931">
    <property type="entry name" value="NB-ARC"/>
    <property type="match status" value="1"/>
</dbReference>
<dbReference type="InterPro" id="IPR027417">
    <property type="entry name" value="P-loop_NTPase"/>
</dbReference>
<protein>
    <submittedName>
        <fullName evidence="7">SARP family transcriptional regulator</fullName>
    </submittedName>
</protein>
<dbReference type="InterPro" id="IPR036388">
    <property type="entry name" value="WH-like_DNA-bd_sf"/>
</dbReference>
<organism evidence="7 8">
    <name type="scientific">Virgisporangium aurantiacum</name>
    <dbReference type="NCBI Taxonomy" id="175570"/>
    <lineage>
        <taxon>Bacteria</taxon>
        <taxon>Bacillati</taxon>
        <taxon>Actinomycetota</taxon>
        <taxon>Actinomycetes</taxon>
        <taxon>Micromonosporales</taxon>
        <taxon>Micromonosporaceae</taxon>
        <taxon>Virgisporangium</taxon>
    </lineage>
</organism>
<dbReference type="Pfam" id="PF25872">
    <property type="entry name" value="HTH_77"/>
    <property type="match status" value="1"/>
</dbReference>
<dbReference type="RefSeq" id="WP_204008124.1">
    <property type="nucleotide sequence ID" value="NZ_BOPG01000078.1"/>
</dbReference>
<evidence type="ECO:0000256" key="3">
    <source>
        <dbReference type="ARBA" id="ARBA00023125"/>
    </source>
</evidence>
<dbReference type="Proteomes" id="UP000612585">
    <property type="component" value="Unassembled WGS sequence"/>
</dbReference>
<dbReference type="InterPro" id="IPR058852">
    <property type="entry name" value="HTH_77"/>
</dbReference>
<dbReference type="InterPro" id="IPR001867">
    <property type="entry name" value="OmpR/PhoB-type_DNA-bd"/>
</dbReference>
<comment type="caution">
    <text evidence="7">The sequence shown here is derived from an EMBL/GenBank/DDBJ whole genome shotgun (WGS) entry which is preliminary data.</text>
</comment>
<dbReference type="PANTHER" id="PTHR35807:SF1">
    <property type="entry name" value="TRANSCRIPTIONAL REGULATOR REDD"/>
    <property type="match status" value="1"/>
</dbReference>
<comment type="similarity">
    <text evidence="1">Belongs to the AfsR/DnrI/RedD regulatory family.</text>
</comment>
<dbReference type="PANTHER" id="PTHR35807">
    <property type="entry name" value="TRANSCRIPTIONAL REGULATOR REDD-RELATED"/>
    <property type="match status" value="1"/>
</dbReference>
<keyword evidence="3 5" id="KW-0238">DNA-binding</keyword>
<keyword evidence="8" id="KW-1185">Reference proteome</keyword>
<evidence type="ECO:0000256" key="1">
    <source>
        <dbReference type="ARBA" id="ARBA00005820"/>
    </source>
</evidence>
<dbReference type="InterPro" id="IPR051677">
    <property type="entry name" value="AfsR-DnrI-RedD_regulator"/>
</dbReference>
<accession>A0A8J4E5U5</accession>
<dbReference type="Gene3D" id="1.25.40.10">
    <property type="entry name" value="Tetratricopeptide repeat domain"/>
    <property type="match status" value="3"/>
</dbReference>
<dbReference type="Gene3D" id="3.40.50.300">
    <property type="entry name" value="P-loop containing nucleotide triphosphate hydrolases"/>
    <property type="match status" value="1"/>
</dbReference>